<dbReference type="InterPro" id="IPR003877">
    <property type="entry name" value="SPRY_dom"/>
</dbReference>
<feature type="compositionally biased region" description="Low complexity" evidence="2">
    <location>
        <begin position="1"/>
        <end position="12"/>
    </location>
</feature>
<feature type="domain" description="B30.2/SPRY" evidence="3">
    <location>
        <begin position="200"/>
        <end position="389"/>
    </location>
</feature>
<evidence type="ECO:0000256" key="1">
    <source>
        <dbReference type="SAM" id="Coils"/>
    </source>
</evidence>
<evidence type="ECO:0000259" key="3">
    <source>
        <dbReference type="PROSITE" id="PS50188"/>
    </source>
</evidence>
<dbReference type="AlphaFoldDB" id="A0ABD2L792"/>
<dbReference type="InterPro" id="IPR044736">
    <property type="entry name" value="Gid1/RanBPM/SPLA_SPRY"/>
</dbReference>
<feature type="coiled-coil region" evidence="1">
    <location>
        <begin position="61"/>
        <end position="162"/>
    </location>
</feature>
<evidence type="ECO:0000256" key="2">
    <source>
        <dbReference type="SAM" id="MobiDB-lite"/>
    </source>
</evidence>
<reference evidence="4 5" key="1">
    <citation type="submission" date="2024-10" db="EMBL/GenBank/DDBJ databases">
        <authorList>
            <person name="Kim D."/>
        </authorList>
    </citation>
    <scope>NUCLEOTIDE SEQUENCE [LARGE SCALE GENOMIC DNA]</scope>
    <source>
        <strain evidence="4">BH-2024</strain>
    </source>
</reference>
<feature type="region of interest" description="Disordered" evidence="2">
    <location>
        <begin position="1"/>
        <end position="26"/>
    </location>
</feature>
<sequence>MSISTDSTISDDFSSDDCANGKSGDEMNYDELFTFVKEREVVKTNGTDQQQLKELSEKYAKMELILKINKLELKNKRLQEKLKQQETNALLAKIEAENGKMKTEIKKMHEKLDNKEEQHMDKKLEELQEQLDKKEKQHKEKLEELQKNQKAFQAEHEKKLMEQIVTMQAKVDKMEMGHQQQKVSVGQIEQLQKLQNEQNTKINALEKNQAKMAFLNFRQNCWDANACHYNLKIITDNPLKVYAYEGGGGCEYHTVFATHPVSLDMTCSEIFYFEIRQSNTGLIFGFAVKQPHKLEENITDHWGTYAYFGCGDFTVNGEYKIQIQEDYSFGDGDVVGCGINLATRQVFFTKNGCRLESFDLADHSPQLFPFISLWNPGEEIEANFGPKFHYNFATTF</sequence>
<dbReference type="InterPro" id="IPR043136">
    <property type="entry name" value="B30.2/SPRY_sf"/>
</dbReference>
<proteinExistence type="predicted"/>
<dbReference type="PROSITE" id="PS50188">
    <property type="entry name" value="B302_SPRY"/>
    <property type="match status" value="1"/>
</dbReference>
<keyword evidence="5" id="KW-1185">Reference proteome</keyword>
<evidence type="ECO:0000313" key="5">
    <source>
        <dbReference type="Proteomes" id="UP001620626"/>
    </source>
</evidence>
<dbReference type="SMART" id="SM00449">
    <property type="entry name" value="SPRY"/>
    <property type="match status" value="1"/>
</dbReference>
<accession>A0ABD2L792</accession>
<dbReference type="Proteomes" id="UP001620626">
    <property type="component" value="Unassembled WGS sequence"/>
</dbReference>
<dbReference type="CDD" id="cd12885">
    <property type="entry name" value="SPRY_RanBP_like"/>
    <property type="match status" value="1"/>
</dbReference>
<dbReference type="Gene3D" id="2.60.120.920">
    <property type="match status" value="1"/>
</dbReference>
<gene>
    <name evidence="4" type="ORF">niasHT_013068</name>
</gene>
<dbReference type="InterPro" id="IPR001870">
    <property type="entry name" value="B30.2/SPRY"/>
</dbReference>
<dbReference type="EMBL" id="JBICBT010000522">
    <property type="protein sequence ID" value="KAL3111044.1"/>
    <property type="molecule type" value="Genomic_DNA"/>
</dbReference>
<dbReference type="InterPro" id="IPR013320">
    <property type="entry name" value="ConA-like_dom_sf"/>
</dbReference>
<organism evidence="4 5">
    <name type="scientific">Heterodera trifolii</name>
    <dbReference type="NCBI Taxonomy" id="157864"/>
    <lineage>
        <taxon>Eukaryota</taxon>
        <taxon>Metazoa</taxon>
        <taxon>Ecdysozoa</taxon>
        <taxon>Nematoda</taxon>
        <taxon>Chromadorea</taxon>
        <taxon>Rhabditida</taxon>
        <taxon>Tylenchina</taxon>
        <taxon>Tylenchomorpha</taxon>
        <taxon>Tylenchoidea</taxon>
        <taxon>Heteroderidae</taxon>
        <taxon>Heteroderinae</taxon>
        <taxon>Heterodera</taxon>
    </lineage>
</organism>
<dbReference type="SUPFAM" id="SSF49899">
    <property type="entry name" value="Concanavalin A-like lectins/glucanases"/>
    <property type="match status" value="1"/>
</dbReference>
<evidence type="ECO:0000313" key="4">
    <source>
        <dbReference type="EMBL" id="KAL3111044.1"/>
    </source>
</evidence>
<dbReference type="Pfam" id="PF00622">
    <property type="entry name" value="SPRY"/>
    <property type="match status" value="1"/>
</dbReference>
<name>A0ABD2L792_9BILA</name>
<comment type="caution">
    <text evidence="4">The sequence shown here is derived from an EMBL/GenBank/DDBJ whole genome shotgun (WGS) entry which is preliminary data.</text>
</comment>
<keyword evidence="1" id="KW-0175">Coiled coil</keyword>
<protein>
    <recommendedName>
        <fullName evidence="3">B30.2/SPRY domain-containing protein</fullName>
    </recommendedName>
</protein>